<dbReference type="EMBL" id="PIEU01000088">
    <property type="protein sequence ID" value="PZL72143.1"/>
    <property type="molecule type" value="Genomic_DNA"/>
</dbReference>
<keyword evidence="3" id="KW-1185">Reference proteome</keyword>
<evidence type="ECO:0000313" key="3">
    <source>
        <dbReference type="Proteomes" id="UP000249828"/>
    </source>
</evidence>
<evidence type="ECO:0000313" key="2">
    <source>
        <dbReference type="EMBL" id="PZL72143.1"/>
    </source>
</evidence>
<keyword evidence="1" id="KW-1133">Transmembrane helix</keyword>
<feature type="transmembrane region" description="Helical" evidence="1">
    <location>
        <begin position="92"/>
        <end position="111"/>
    </location>
</feature>
<dbReference type="Proteomes" id="UP000249828">
    <property type="component" value="Unassembled WGS sequence"/>
</dbReference>
<keyword evidence="1" id="KW-0472">Membrane</keyword>
<protein>
    <submittedName>
        <fullName evidence="2">Uncharacterized protein</fullName>
    </submittedName>
</protein>
<feature type="transmembrane region" description="Helical" evidence="1">
    <location>
        <begin position="117"/>
        <end position="138"/>
    </location>
</feature>
<comment type="caution">
    <text evidence="2">The sequence shown here is derived from an EMBL/GenBank/DDBJ whole genome shotgun (WGS) entry which is preliminary data.</text>
</comment>
<reference evidence="2 3" key="1">
    <citation type="submission" date="2017-11" db="EMBL/GenBank/DDBJ databases">
        <title>Draft genome sequence of Enterococcus plantarum TRW2 strain isolated from lettuce.</title>
        <authorList>
            <person name="Kim E.B."/>
            <person name="Marco M.L."/>
            <person name="Williams T.R."/>
            <person name="You I.H."/>
        </authorList>
    </citation>
    <scope>NUCLEOTIDE SEQUENCE [LARGE SCALE GENOMIC DNA]</scope>
    <source>
        <strain evidence="2 3">TRW2</strain>
    </source>
</reference>
<dbReference type="AlphaFoldDB" id="A0A2W3ZTD3"/>
<organism evidence="2 3">
    <name type="scientific">Enterococcus plantarum</name>
    <dbReference type="NCBI Taxonomy" id="1077675"/>
    <lineage>
        <taxon>Bacteria</taxon>
        <taxon>Bacillati</taxon>
        <taxon>Bacillota</taxon>
        <taxon>Bacilli</taxon>
        <taxon>Lactobacillales</taxon>
        <taxon>Enterococcaceae</taxon>
        <taxon>Enterococcus</taxon>
    </lineage>
</organism>
<accession>A0A2W3ZTD3</accession>
<keyword evidence="1" id="KW-0812">Transmembrane</keyword>
<sequence length="169" mass="19575">MVEKKEPEDNLNDYLSFKKPLDLDDLKGLQNSIPDYDIQIDKTSSEKVKIAKKAKVYNNELDIKKGFLEKLLDIMQNEEEDKRRNRTLITRCLLGYFAFISLFVCLVISQSNTMDSTVVLAVVGGFFANIISLLILLLKYIYSPSKELHDFIIQLFKEKHDDKKDDDCD</sequence>
<gene>
    <name evidence="2" type="ORF">CI088_11065</name>
</gene>
<proteinExistence type="predicted"/>
<name>A0A2W3ZTD3_9ENTE</name>
<dbReference type="RefSeq" id="WP_111248229.1">
    <property type="nucleotide sequence ID" value="NZ_PIEU01000088.1"/>
</dbReference>
<evidence type="ECO:0000256" key="1">
    <source>
        <dbReference type="SAM" id="Phobius"/>
    </source>
</evidence>